<dbReference type="FunFam" id="3.10.129.10:FF:000001">
    <property type="entry name" value="3-hydroxyacyl-[acyl-carrier-protein] dehydratase FabZ"/>
    <property type="match status" value="1"/>
</dbReference>
<comment type="function">
    <text evidence="10">Involved in unsaturated fatty acids biosynthesis. Catalyzes the dehydration of short chain beta-hydroxyacyl-ACPs and long chain saturated and unsaturated beta-hydroxyacyl-ACPs.</text>
</comment>
<protein>
    <recommendedName>
        <fullName evidence="4">3-hydroxyacyl-[acyl-carrier-protein] dehydratase</fullName>
        <ecNumber evidence="4">4.2.1.59</ecNumber>
    </recommendedName>
</protein>
<dbReference type="SUPFAM" id="SSF54637">
    <property type="entry name" value="Thioesterase/thiol ester dehydrase-isomerase"/>
    <property type="match status" value="1"/>
</dbReference>
<dbReference type="AlphaFoldDB" id="A0A223AS12"/>
<dbReference type="NCBIfam" id="NF000582">
    <property type="entry name" value="PRK00006.1"/>
    <property type="match status" value="1"/>
</dbReference>
<organism evidence="11 12">
    <name type="scientific">Mogibacterium pumilum</name>
    <dbReference type="NCBI Taxonomy" id="86332"/>
    <lineage>
        <taxon>Bacteria</taxon>
        <taxon>Bacillati</taxon>
        <taxon>Bacillota</taxon>
        <taxon>Clostridia</taxon>
        <taxon>Peptostreptococcales</taxon>
        <taxon>Anaerovoracaceae</taxon>
        <taxon>Mogibacterium</taxon>
    </lineage>
</organism>
<evidence type="ECO:0000313" key="11">
    <source>
        <dbReference type="EMBL" id="ASS37746.1"/>
    </source>
</evidence>
<name>A0A223AS12_9FIRM</name>
<proteinExistence type="inferred from homology"/>
<dbReference type="RefSeq" id="WP_094233972.1">
    <property type="nucleotide sequence ID" value="NZ_CP016199.1"/>
</dbReference>
<gene>
    <name evidence="11" type="ORF">AXF17_04280</name>
</gene>
<dbReference type="PANTHER" id="PTHR30272:SF1">
    <property type="entry name" value="3-HYDROXYACYL-[ACYL-CARRIER-PROTEIN] DEHYDRATASE"/>
    <property type="match status" value="1"/>
</dbReference>
<dbReference type="Pfam" id="PF07977">
    <property type="entry name" value="FabA"/>
    <property type="match status" value="1"/>
</dbReference>
<accession>A0A223AS12</accession>
<dbReference type="InterPro" id="IPR029069">
    <property type="entry name" value="HotDog_dom_sf"/>
</dbReference>
<keyword evidence="5" id="KW-0963">Cytoplasm</keyword>
<dbReference type="Proteomes" id="UP000214689">
    <property type="component" value="Chromosome"/>
</dbReference>
<dbReference type="CDD" id="cd01288">
    <property type="entry name" value="FabZ"/>
    <property type="match status" value="1"/>
</dbReference>
<dbReference type="GO" id="GO:0009245">
    <property type="term" value="P:lipid A biosynthetic process"/>
    <property type="evidence" value="ECO:0007669"/>
    <property type="project" value="UniProtKB-KW"/>
</dbReference>
<evidence type="ECO:0000256" key="4">
    <source>
        <dbReference type="ARBA" id="ARBA00013167"/>
    </source>
</evidence>
<keyword evidence="12" id="KW-1185">Reference proteome</keyword>
<dbReference type="OrthoDB" id="9772788at2"/>
<dbReference type="GO" id="GO:0005737">
    <property type="term" value="C:cytoplasm"/>
    <property type="evidence" value="ECO:0007669"/>
    <property type="project" value="UniProtKB-SubCell"/>
</dbReference>
<dbReference type="EC" id="4.2.1.59" evidence="4"/>
<evidence type="ECO:0000256" key="9">
    <source>
        <dbReference type="ARBA" id="ARBA00023239"/>
    </source>
</evidence>
<dbReference type="GO" id="GO:0019171">
    <property type="term" value="F:(3R)-hydroxyacyl-[acyl-carrier-protein] dehydratase activity"/>
    <property type="evidence" value="ECO:0007669"/>
    <property type="project" value="UniProtKB-EC"/>
</dbReference>
<comment type="subcellular location">
    <subcellularLocation>
        <location evidence="2">Cytoplasm</location>
    </subcellularLocation>
</comment>
<dbReference type="EMBL" id="CP016199">
    <property type="protein sequence ID" value="ASS37746.1"/>
    <property type="molecule type" value="Genomic_DNA"/>
</dbReference>
<dbReference type="Gene3D" id="3.10.129.10">
    <property type="entry name" value="Hotdog Thioesterase"/>
    <property type="match status" value="1"/>
</dbReference>
<evidence type="ECO:0000256" key="2">
    <source>
        <dbReference type="ARBA" id="ARBA00004496"/>
    </source>
</evidence>
<dbReference type="GO" id="GO:0016020">
    <property type="term" value="C:membrane"/>
    <property type="evidence" value="ECO:0007669"/>
    <property type="project" value="GOC"/>
</dbReference>
<evidence type="ECO:0000256" key="5">
    <source>
        <dbReference type="ARBA" id="ARBA00022490"/>
    </source>
</evidence>
<keyword evidence="8" id="KW-0443">Lipid metabolism</keyword>
<evidence type="ECO:0000256" key="7">
    <source>
        <dbReference type="ARBA" id="ARBA00022556"/>
    </source>
</evidence>
<evidence type="ECO:0000313" key="12">
    <source>
        <dbReference type="Proteomes" id="UP000214689"/>
    </source>
</evidence>
<keyword evidence="7" id="KW-0441">Lipid A biosynthesis</keyword>
<reference evidence="12" key="1">
    <citation type="submission" date="2016-05" db="EMBL/GenBank/DDBJ databases">
        <authorList>
            <person name="Holder M.E."/>
            <person name="Ajami N.J."/>
            <person name="Petrosino J.F."/>
        </authorList>
    </citation>
    <scope>NUCLEOTIDE SEQUENCE [LARGE SCALE GENOMIC DNA]</scope>
    <source>
        <strain evidence="12">ATCC 700696</strain>
    </source>
</reference>
<evidence type="ECO:0000256" key="8">
    <source>
        <dbReference type="ARBA" id="ARBA00023098"/>
    </source>
</evidence>
<sequence length="140" mass="15184">MKLTYEEVRNILPHRYPFIMVDKIIELEAGNKAVGIKNVSGNEPFFQGHFPSEAVMPGVLQVEAVGQVGAAAVLIDQGKGANAFLAGIKKARFYKKIVPGDQLEIHCAINKRSGDIGFGEGYILVDGEKAMSCEISFAIM</sequence>
<evidence type="ECO:0000256" key="6">
    <source>
        <dbReference type="ARBA" id="ARBA00022516"/>
    </source>
</evidence>
<keyword evidence="6" id="KW-0444">Lipid biosynthesis</keyword>
<comment type="similarity">
    <text evidence="3">Belongs to the thioester dehydratase family. FabZ subfamily.</text>
</comment>
<evidence type="ECO:0000256" key="1">
    <source>
        <dbReference type="ARBA" id="ARBA00001055"/>
    </source>
</evidence>
<evidence type="ECO:0000256" key="3">
    <source>
        <dbReference type="ARBA" id="ARBA00009174"/>
    </source>
</evidence>
<comment type="catalytic activity">
    <reaction evidence="1">
        <text>a (3R)-hydroxyacyl-[ACP] = a (2E)-enoyl-[ACP] + H2O</text>
        <dbReference type="Rhea" id="RHEA:13097"/>
        <dbReference type="Rhea" id="RHEA-COMP:9925"/>
        <dbReference type="Rhea" id="RHEA-COMP:9945"/>
        <dbReference type="ChEBI" id="CHEBI:15377"/>
        <dbReference type="ChEBI" id="CHEBI:78784"/>
        <dbReference type="ChEBI" id="CHEBI:78827"/>
        <dbReference type="EC" id="4.2.1.59"/>
    </reaction>
</comment>
<dbReference type="InterPro" id="IPR013114">
    <property type="entry name" value="FabA_FabZ"/>
</dbReference>
<evidence type="ECO:0000256" key="10">
    <source>
        <dbReference type="ARBA" id="ARBA00025049"/>
    </source>
</evidence>
<dbReference type="PANTHER" id="PTHR30272">
    <property type="entry name" value="3-HYDROXYACYL-[ACYL-CARRIER-PROTEIN] DEHYDRATASE"/>
    <property type="match status" value="1"/>
</dbReference>
<keyword evidence="9" id="KW-0456">Lyase</keyword>